<dbReference type="EMBL" id="BJYA01000005">
    <property type="protein sequence ID" value="GEN45531.1"/>
    <property type="molecule type" value="Genomic_DNA"/>
</dbReference>
<accession>A0A511W446</accession>
<dbReference type="OrthoDB" id="9832900at2"/>
<dbReference type="AlphaFoldDB" id="A0A511W446"/>
<keyword evidence="1" id="KW-0472">Membrane</keyword>
<comment type="caution">
    <text evidence="2">The sequence shown here is derived from an EMBL/GenBank/DDBJ whole genome shotgun (WGS) entry which is preliminary data.</text>
</comment>
<organism evidence="2 3">
    <name type="scientific">Alkalibacillus haloalkaliphilus</name>
    <dbReference type="NCBI Taxonomy" id="94136"/>
    <lineage>
        <taxon>Bacteria</taxon>
        <taxon>Bacillati</taxon>
        <taxon>Bacillota</taxon>
        <taxon>Bacilli</taxon>
        <taxon>Bacillales</taxon>
        <taxon>Bacillaceae</taxon>
        <taxon>Alkalibacillus</taxon>
    </lineage>
</organism>
<name>A0A511W446_9BACI</name>
<proteinExistence type="predicted"/>
<dbReference type="RefSeq" id="WP_146815546.1">
    <property type="nucleotide sequence ID" value="NZ_BJYA01000005.1"/>
</dbReference>
<evidence type="ECO:0000256" key="1">
    <source>
        <dbReference type="SAM" id="Phobius"/>
    </source>
</evidence>
<evidence type="ECO:0000313" key="2">
    <source>
        <dbReference type="EMBL" id="GEN45531.1"/>
    </source>
</evidence>
<keyword evidence="3" id="KW-1185">Reference proteome</keyword>
<sequence>MNQSIVKLILIMAGIWLVVSLLGRSRLRKMVPTSMLVPVLFRVFAYIGERSSSFNVSEWASRTWPSMRVKMEPIATGLLIGGKRLYGQAIKLFPLHALIELMHPVLREWEKAKVRMR</sequence>
<evidence type="ECO:0000313" key="3">
    <source>
        <dbReference type="Proteomes" id="UP000321440"/>
    </source>
</evidence>
<feature type="transmembrane region" description="Helical" evidence="1">
    <location>
        <begin position="6"/>
        <end position="23"/>
    </location>
</feature>
<dbReference type="Proteomes" id="UP000321440">
    <property type="component" value="Unassembled WGS sequence"/>
</dbReference>
<keyword evidence="1" id="KW-1133">Transmembrane helix</keyword>
<reference evidence="2 3" key="1">
    <citation type="submission" date="2019-07" db="EMBL/GenBank/DDBJ databases">
        <title>Whole genome shotgun sequence of Alkalibacillus haloalkaliphilus NBRC 103110.</title>
        <authorList>
            <person name="Hosoyama A."/>
            <person name="Uohara A."/>
            <person name="Ohji S."/>
            <person name="Ichikawa N."/>
        </authorList>
    </citation>
    <scope>NUCLEOTIDE SEQUENCE [LARGE SCALE GENOMIC DNA]</scope>
    <source>
        <strain evidence="2 3">NBRC 103110</strain>
    </source>
</reference>
<gene>
    <name evidence="2" type="ORF">AHA02nite_13070</name>
</gene>
<protein>
    <submittedName>
        <fullName evidence="2">Uncharacterized protein</fullName>
    </submittedName>
</protein>
<keyword evidence="1" id="KW-0812">Transmembrane</keyword>